<protein>
    <submittedName>
        <fullName evidence="2">Uncharacterized protein</fullName>
    </submittedName>
</protein>
<dbReference type="STRING" id="4533.J3LHN2"/>
<dbReference type="Proteomes" id="UP000006038">
    <property type="component" value="Unassembled WGS sequence"/>
</dbReference>
<keyword evidence="3" id="KW-1185">Reference proteome</keyword>
<dbReference type="EnsemblPlants" id="OB02G41490.1">
    <property type="protein sequence ID" value="OB02G41490.1"/>
    <property type="gene ID" value="OB02G41490"/>
</dbReference>
<evidence type="ECO:0000256" key="1">
    <source>
        <dbReference type="SAM" id="MobiDB-lite"/>
    </source>
</evidence>
<accession>J3LHN2</accession>
<name>J3LHN2_ORYBR</name>
<dbReference type="PANTHER" id="PTHR31174:SF41">
    <property type="entry name" value="OS12G0470000 PROTEIN"/>
    <property type="match status" value="1"/>
</dbReference>
<evidence type="ECO:0000313" key="2">
    <source>
        <dbReference type="EnsemblPlants" id="OB02G41490.1"/>
    </source>
</evidence>
<dbReference type="InterPro" id="IPR042971">
    <property type="entry name" value="LEA_SMP"/>
</dbReference>
<proteinExistence type="predicted"/>
<organism evidence="2">
    <name type="scientific">Oryza brachyantha</name>
    <name type="common">malo sina</name>
    <dbReference type="NCBI Taxonomy" id="4533"/>
    <lineage>
        <taxon>Eukaryota</taxon>
        <taxon>Viridiplantae</taxon>
        <taxon>Streptophyta</taxon>
        <taxon>Embryophyta</taxon>
        <taxon>Tracheophyta</taxon>
        <taxon>Spermatophyta</taxon>
        <taxon>Magnoliopsida</taxon>
        <taxon>Liliopsida</taxon>
        <taxon>Poales</taxon>
        <taxon>Poaceae</taxon>
        <taxon>BOP clade</taxon>
        <taxon>Oryzoideae</taxon>
        <taxon>Oryzeae</taxon>
        <taxon>Oryzinae</taxon>
        <taxon>Oryza</taxon>
    </lineage>
</organism>
<evidence type="ECO:0000313" key="3">
    <source>
        <dbReference type="Proteomes" id="UP000006038"/>
    </source>
</evidence>
<dbReference type="PANTHER" id="PTHR31174">
    <property type="entry name" value="SEED MATURATION FAMILY PROTEIN"/>
    <property type="match status" value="1"/>
</dbReference>
<sequence>MQSADTLMLGQIPKGGTASTMEPTAMRGNEKMGVIDHDQATDATAGQGVTVSETHVPGGRIITEFVAGQSKVEAITDSSLICINSHEDMYKDCNEQNPPPNNGTIHHYINSFRTREYNYDDNYDIHWSRYKVYLLNLPHQPLLAKIVSCWEELDLVTQ</sequence>
<feature type="region of interest" description="Disordered" evidence="1">
    <location>
        <begin position="1"/>
        <end position="24"/>
    </location>
</feature>
<dbReference type="AlphaFoldDB" id="J3LHN2"/>
<dbReference type="HOGENOM" id="CLU_1671990_0_0_1"/>
<dbReference type="Gramene" id="OB02G41490.1">
    <property type="protein sequence ID" value="OB02G41490.1"/>
    <property type="gene ID" value="OB02G41490"/>
</dbReference>
<reference evidence="2" key="1">
    <citation type="submission" date="2013-04" db="UniProtKB">
        <authorList>
            <consortium name="EnsemblPlants"/>
        </authorList>
    </citation>
    <scope>IDENTIFICATION</scope>
</reference>